<dbReference type="GO" id="GO:0016757">
    <property type="term" value="F:glycosyltransferase activity"/>
    <property type="evidence" value="ECO:0007669"/>
    <property type="project" value="InterPro"/>
</dbReference>
<evidence type="ECO:0000259" key="2">
    <source>
        <dbReference type="Pfam" id="PF13439"/>
    </source>
</evidence>
<feature type="domain" description="Glycosyl transferase family 1" evidence="1">
    <location>
        <begin position="204"/>
        <end position="327"/>
    </location>
</feature>
<dbReference type="RefSeq" id="WP_154463827.1">
    <property type="nucleotide sequence ID" value="NZ_JAXFEN010000119.1"/>
</dbReference>
<evidence type="ECO:0000313" key="4">
    <source>
        <dbReference type="Proteomes" id="UP000436047"/>
    </source>
</evidence>
<dbReference type="PANTHER" id="PTHR45947">
    <property type="entry name" value="SULFOQUINOVOSYL TRANSFERASE SQD2"/>
    <property type="match status" value="1"/>
</dbReference>
<sequence length="392" mass="46439">MRILIAVHTYYPDKNGVQIVTEYIAEGLAKHNDVLVVTNMKEGYKRSENFKNVNIKRLNIKKYNNFFYGEKKLFFRTLKNFKPDVLICVCTQSWPFDWMRNKIKKLNCITILYTHGYSALLKEYPLLYDIIHFKFNAFRYHFRWKIYYALAYKHIAEYDCAIYLSEKNISSWYAREKELKNSAILGNAVEDIFFENSVLCRIAKGKRNKHIRFIYVANYDDNKNQIFLLRAFYKANLSSSELVFIGSKKNEYFDLLCKEKERLDTLFSMKQIFFYVGLEREEIPKFLEQADVFVCSSKKEEYPIMLCEAAAKGLPIISSNVGHASDMDGCMVVDSEEMMIEAMVRLYSSEEERIRRGECLRNYAMKNYRICDKVDWIEKKIDELKIKGNKNV</sequence>
<evidence type="ECO:0000313" key="3">
    <source>
        <dbReference type="EMBL" id="MSS87836.1"/>
    </source>
</evidence>
<gene>
    <name evidence="3" type="ORF">FYJ45_05685</name>
</gene>
<keyword evidence="4" id="KW-1185">Reference proteome</keyword>
<dbReference type="Proteomes" id="UP000436047">
    <property type="component" value="Unassembled WGS sequence"/>
</dbReference>
<dbReference type="CDD" id="cd03801">
    <property type="entry name" value="GT4_PimA-like"/>
    <property type="match status" value="1"/>
</dbReference>
<dbReference type="GeneID" id="86052569"/>
<dbReference type="AlphaFoldDB" id="A0A6N7VXT5"/>
<proteinExistence type="predicted"/>
<comment type="caution">
    <text evidence="3">The sequence shown here is derived from an EMBL/GenBank/DDBJ whole genome shotgun (WGS) entry which is preliminary data.</text>
</comment>
<dbReference type="Pfam" id="PF00534">
    <property type="entry name" value="Glycos_transf_1"/>
    <property type="match status" value="1"/>
</dbReference>
<dbReference type="PANTHER" id="PTHR45947:SF3">
    <property type="entry name" value="SULFOQUINOVOSYL TRANSFERASE SQD2"/>
    <property type="match status" value="1"/>
</dbReference>
<dbReference type="Gene3D" id="3.40.50.2000">
    <property type="entry name" value="Glycogen Phosphorylase B"/>
    <property type="match status" value="2"/>
</dbReference>
<dbReference type="Pfam" id="PF13439">
    <property type="entry name" value="Glyco_transf_4"/>
    <property type="match status" value="1"/>
</dbReference>
<dbReference type="InterPro" id="IPR050194">
    <property type="entry name" value="Glycosyltransferase_grp1"/>
</dbReference>
<dbReference type="EMBL" id="VUMI01000006">
    <property type="protein sequence ID" value="MSS87836.1"/>
    <property type="molecule type" value="Genomic_DNA"/>
</dbReference>
<dbReference type="InterPro" id="IPR028098">
    <property type="entry name" value="Glyco_trans_4-like_N"/>
</dbReference>
<protein>
    <submittedName>
        <fullName evidence="3">Glycosyltransferase family 4 protein</fullName>
    </submittedName>
</protein>
<accession>A0A6N7VXT5</accession>
<evidence type="ECO:0000259" key="1">
    <source>
        <dbReference type="Pfam" id="PF00534"/>
    </source>
</evidence>
<keyword evidence="3" id="KW-0808">Transferase</keyword>
<dbReference type="SUPFAM" id="SSF53756">
    <property type="entry name" value="UDP-Glycosyltransferase/glycogen phosphorylase"/>
    <property type="match status" value="1"/>
</dbReference>
<organism evidence="3 4">
    <name type="scientific">Eisenbergiella porci</name>
    <dbReference type="NCBI Taxonomy" id="2652274"/>
    <lineage>
        <taxon>Bacteria</taxon>
        <taxon>Bacillati</taxon>
        <taxon>Bacillota</taxon>
        <taxon>Clostridia</taxon>
        <taxon>Lachnospirales</taxon>
        <taxon>Lachnospiraceae</taxon>
        <taxon>Eisenbergiella</taxon>
    </lineage>
</organism>
<dbReference type="InterPro" id="IPR001296">
    <property type="entry name" value="Glyco_trans_1"/>
</dbReference>
<feature type="domain" description="Glycosyltransferase subfamily 4-like N-terminal" evidence="2">
    <location>
        <begin position="15"/>
        <end position="162"/>
    </location>
</feature>
<reference evidence="3 4" key="1">
    <citation type="submission" date="2019-08" db="EMBL/GenBank/DDBJ databases">
        <title>In-depth cultivation of the pig gut microbiome towards novel bacterial diversity and tailored functional studies.</title>
        <authorList>
            <person name="Wylensek D."/>
            <person name="Hitch T.C.A."/>
            <person name="Clavel T."/>
        </authorList>
    </citation>
    <scope>NUCLEOTIDE SEQUENCE [LARGE SCALE GENOMIC DNA]</scope>
    <source>
        <strain evidence="3 4">WCA-389-WT-23B</strain>
    </source>
</reference>
<name>A0A6N7VXT5_9FIRM</name>